<proteinExistence type="predicted"/>
<keyword evidence="2" id="KW-1185">Reference proteome</keyword>
<dbReference type="InterPro" id="IPR018914">
    <property type="entry name" value="DUF2480"/>
</dbReference>
<dbReference type="Proteomes" id="UP000184232">
    <property type="component" value="Unassembled WGS sequence"/>
</dbReference>
<evidence type="ECO:0000313" key="1">
    <source>
        <dbReference type="EMBL" id="SHI84768.1"/>
    </source>
</evidence>
<sequence>MEEIVNKVAESSLEVFDLEDYFPDNHVVELDISQWLLEGFLLKEKDFREQLKNFDWSIYEDKYVGITCATDAILPAWTFALVAVYLNPVALKVINGNLEAITIVWYEDILSKVDYSSYKDKPVILKGCSKKQVPQAVYTLAIQKLMLHAKSIMFGEACSAVPLFKRK</sequence>
<dbReference type="RefSeq" id="WP_072782166.1">
    <property type="nucleotide sequence ID" value="NZ_CP045292.1"/>
</dbReference>
<dbReference type="STRING" id="683124.SAMN05444337_0943"/>
<organism evidence="1 2">
    <name type="scientific">Flavobacterium haoranii</name>
    <dbReference type="NCBI Taxonomy" id="683124"/>
    <lineage>
        <taxon>Bacteria</taxon>
        <taxon>Pseudomonadati</taxon>
        <taxon>Bacteroidota</taxon>
        <taxon>Flavobacteriia</taxon>
        <taxon>Flavobacteriales</taxon>
        <taxon>Flavobacteriaceae</taxon>
        <taxon>Flavobacterium</taxon>
    </lineage>
</organism>
<dbReference type="Pfam" id="PF10652">
    <property type="entry name" value="DUF2480"/>
    <property type="match status" value="1"/>
</dbReference>
<dbReference type="EMBL" id="FQZH01000001">
    <property type="protein sequence ID" value="SHI84768.1"/>
    <property type="molecule type" value="Genomic_DNA"/>
</dbReference>
<gene>
    <name evidence="1" type="ORF">SAMN05444337_0943</name>
</gene>
<dbReference type="AlphaFoldDB" id="A0A1M6EHK9"/>
<dbReference type="OrthoDB" id="9803040at2"/>
<protein>
    <recommendedName>
        <fullName evidence="3">DUF2480 family protein</fullName>
    </recommendedName>
</protein>
<evidence type="ECO:0000313" key="2">
    <source>
        <dbReference type="Proteomes" id="UP000184232"/>
    </source>
</evidence>
<evidence type="ECO:0008006" key="3">
    <source>
        <dbReference type="Google" id="ProtNLM"/>
    </source>
</evidence>
<reference evidence="1 2" key="1">
    <citation type="submission" date="2016-11" db="EMBL/GenBank/DDBJ databases">
        <authorList>
            <person name="Jaros S."/>
            <person name="Januszkiewicz K."/>
            <person name="Wedrychowicz H."/>
        </authorList>
    </citation>
    <scope>NUCLEOTIDE SEQUENCE [LARGE SCALE GENOMIC DNA]</scope>
    <source>
        <strain evidence="1 2">DSM 22807</strain>
    </source>
</reference>
<name>A0A1M6EHK9_9FLAO</name>
<accession>A0A1M6EHK9</accession>